<reference evidence="2" key="1">
    <citation type="journal article" date="2020" name="Cell">
        <title>Large-Scale Comparative Analyses of Tick Genomes Elucidate Their Genetic Diversity and Vector Capacities.</title>
        <authorList>
            <consortium name="Tick Genome and Microbiome Consortium (TIGMIC)"/>
            <person name="Jia N."/>
            <person name="Wang J."/>
            <person name="Shi W."/>
            <person name="Du L."/>
            <person name="Sun Y."/>
            <person name="Zhan W."/>
            <person name="Jiang J.F."/>
            <person name="Wang Q."/>
            <person name="Zhang B."/>
            <person name="Ji P."/>
            <person name="Bell-Sakyi L."/>
            <person name="Cui X.M."/>
            <person name="Yuan T.T."/>
            <person name="Jiang B.G."/>
            <person name="Yang W.F."/>
            <person name="Lam T.T."/>
            <person name="Chang Q.C."/>
            <person name="Ding S.J."/>
            <person name="Wang X.J."/>
            <person name="Zhu J.G."/>
            <person name="Ruan X.D."/>
            <person name="Zhao L."/>
            <person name="Wei J.T."/>
            <person name="Ye R.Z."/>
            <person name="Que T.C."/>
            <person name="Du C.H."/>
            <person name="Zhou Y.H."/>
            <person name="Cheng J.X."/>
            <person name="Dai P.F."/>
            <person name="Guo W.B."/>
            <person name="Han X.H."/>
            <person name="Huang E.J."/>
            <person name="Li L.F."/>
            <person name="Wei W."/>
            <person name="Gao Y.C."/>
            <person name="Liu J.Z."/>
            <person name="Shao H.Z."/>
            <person name="Wang X."/>
            <person name="Wang C.C."/>
            <person name="Yang T.C."/>
            <person name="Huo Q.B."/>
            <person name="Li W."/>
            <person name="Chen H.Y."/>
            <person name="Chen S.E."/>
            <person name="Zhou L.G."/>
            <person name="Ni X.B."/>
            <person name="Tian J.H."/>
            <person name="Sheng Y."/>
            <person name="Liu T."/>
            <person name="Pan Y.S."/>
            <person name="Xia L.Y."/>
            <person name="Li J."/>
            <person name="Zhao F."/>
            <person name="Cao W.C."/>
        </authorList>
    </citation>
    <scope>NUCLEOTIDE SEQUENCE</scope>
    <source>
        <strain evidence="2">Rmic-2018</strain>
    </source>
</reference>
<dbReference type="EMBL" id="JABSTU010000001">
    <property type="protein sequence ID" value="KAH8042625.1"/>
    <property type="molecule type" value="Genomic_DNA"/>
</dbReference>
<evidence type="ECO:0000259" key="1">
    <source>
        <dbReference type="PROSITE" id="PS50181"/>
    </source>
</evidence>
<name>A0A9J6F8F8_RHIMP</name>
<dbReference type="AlphaFoldDB" id="A0A9J6F8F8"/>
<evidence type="ECO:0000313" key="2">
    <source>
        <dbReference type="EMBL" id="KAH8042625.1"/>
    </source>
</evidence>
<organism evidence="2 3">
    <name type="scientific">Rhipicephalus microplus</name>
    <name type="common">Cattle tick</name>
    <name type="synonym">Boophilus microplus</name>
    <dbReference type="NCBI Taxonomy" id="6941"/>
    <lineage>
        <taxon>Eukaryota</taxon>
        <taxon>Metazoa</taxon>
        <taxon>Ecdysozoa</taxon>
        <taxon>Arthropoda</taxon>
        <taxon>Chelicerata</taxon>
        <taxon>Arachnida</taxon>
        <taxon>Acari</taxon>
        <taxon>Parasitiformes</taxon>
        <taxon>Ixodida</taxon>
        <taxon>Ixodoidea</taxon>
        <taxon>Ixodidae</taxon>
        <taxon>Rhipicephalinae</taxon>
        <taxon>Rhipicephalus</taxon>
        <taxon>Boophilus</taxon>
    </lineage>
</organism>
<keyword evidence="3" id="KW-1185">Reference proteome</keyword>
<dbReference type="VEuPathDB" id="VectorBase:LOC119163949"/>
<dbReference type="PROSITE" id="PS50181">
    <property type="entry name" value="FBOX"/>
    <property type="match status" value="1"/>
</dbReference>
<dbReference type="InterPro" id="IPR001810">
    <property type="entry name" value="F-box_dom"/>
</dbReference>
<dbReference type="SUPFAM" id="SSF81383">
    <property type="entry name" value="F-box domain"/>
    <property type="match status" value="1"/>
</dbReference>
<reference evidence="2" key="2">
    <citation type="submission" date="2021-09" db="EMBL/GenBank/DDBJ databases">
        <authorList>
            <person name="Jia N."/>
            <person name="Wang J."/>
            <person name="Shi W."/>
            <person name="Du L."/>
            <person name="Sun Y."/>
            <person name="Zhan W."/>
            <person name="Jiang J."/>
            <person name="Wang Q."/>
            <person name="Zhang B."/>
            <person name="Ji P."/>
            <person name="Sakyi L.B."/>
            <person name="Cui X."/>
            <person name="Yuan T."/>
            <person name="Jiang B."/>
            <person name="Yang W."/>
            <person name="Lam T.T.-Y."/>
            <person name="Chang Q."/>
            <person name="Ding S."/>
            <person name="Wang X."/>
            <person name="Zhu J."/>
            <person name="Ruan X."/>
            <person name="Zhao L."/>
            <person name="Wei J."/>
            <person name="Que T."/>
            <person name="Du C."/>
            <person name="Cheng J."/>
            <person name="Dai P."/>
            <person name="Han X."/>
            <person name="Huang E."/>
            <person name="Gao Y."/>
            <person name="Liu J."/>
            <person name="Shao H."/>
            <person name="Ye R."/>
            <person name="Li L."/>
            <person name="Wei W."/>
            <person name="Wang X."/>
            <person name="Wang C."/>
            <person name="Huo Q."/>
            <person name="Li W."/>
            <person name="Guo W."/>
            <person name="Chen H."/>
            <person name="Chen S."/>
            <person name="Zhou L."/>
            <person name="Zhou L."/>
            <person name="Ni X."/>
            <person name="Tian J."/>
            <person name="Zhou Y."/>
            <person name="Sheng Y."/>
            <person name="Liu T."/>
            <person name="Pan Y."/>
            <person name="Xia L."/>
            <person name="Li J."/>
            <person name="Zhao F."/>
            <person name="Cao W."/>
        </authorList>
    </citation>
    <scope>NUCLEOTIDE SEQUENCE</scope>
    <source>
        <strain evidence="2">Rmic-2018</strain>
        <tissue evidence="2">Larvae</tissue>
    </source>
</reference>
<evidence type="ECO:0000313" key="3">
    <source>
        <dbReference type="Proteomes" id="UP000821866"/>
    </source>
</evidence>
<accession>A0A9J6F8F8</accession>
<dbReference type="Gene3D" id="1.20.1280.50">
    <property type="match status" value="1"/>
</dbReference>
<dbReference type="Proteomes" id="UP000821866">
    <property type="component" value="Chromosome 1"/>
</dbReference>
<dbReference type="InterPro" id="IPR036047">
    <property type="entry name" value="F-box-like_dom_sf"/>
</dbReference>
<feature type="domain" description="F-box" evidence="1">
    <location>
        <begin position="48"/>
        <end position="99"/>
    </location>
</feature>
<gene>
    <name evidence="2" type="ORF">HPB51_024857</name>
</gene>
<comment type="caution">
    <text evidence="2">The sequence shown here is derived from an EMBL/GenBank/DDBJ whole genome shotgun (WGS) entry which is preliminary data.</text>
</comment>
<dbReference type="Pfam" id="PF12937">
    <property type="entry name" value="F-box-like"/>
    <property type="match status" value="1"/>
</dbReference>
<proteinExistence type="predicted"/>
<sequence>MRRGVLDVSCALRLLRMLQTLPGLRTCSSLLGYFARQQATTPNVMTVQATMDVLPNEVLLPIFASVDGASLIRCKRVCKRWMALVEMILQHGHVNWRRICKSEIHHGVLYELLDASCPKDESRPVQVD</sequence>
<protein>
    <recommendedName>
        <fullName evidence="1">F-box domain-containing protein</fullName>
    </recommendedName>
</protein>